<organism evidence="2 3">
    <name type="scientific">Rhodococcus erythropolis</name>
    <name type="common">Arthrobacter picolinophilus</name>
    <dbReference type="NCBI Taxonomy" id="1833"/>
    <lineage>
        <taxon>Bacteria</taxon>
        <taxon>Bacillati</taxon>
        <taxon>Actinomycetota</taxon>
        <taxon>Actinomycetes</taxon>
        <taxon>Mycobacteriales</taxon>
        <taxon>Nocardiaceae</taxon>
        <taxon>Rhodococcus</taxon>
        <taxon>Rhodococcus erythropolis group</taxon>
    </lineage>
</organism>
<evidence type="ECO:0000313" key="2">
    <source>
        <dbReference type="EMBL" id="QIP43846.1"/>
    </source>
</evidence>
<dbReference type="Proteomes" id="UP000502345">
    <property type="component" value="Plasmid plas1"/>
</dbReference>
<dbReference type="EMBL" id="CP050125">
    <property type="protein sequence ID" value="QIP43846.1"/>
    <property type="molecule type" value="Genomic_DNA"/>
</dbReference>
<name>A0A6G9D4F2_RHOER</name>
<geneLocation type="plasmid" evidence="2 3">
    <name>plas1</name>
</geneLocation>
<protein>
    <submittedName>
        <fullName evidence="2">Uncharacterized protein</fullName>
    </submittedName>
</protein>
<evidence type="ECO:0000313" key="3">
    <source>
        <dbReference type="Proteomes" id="UP000502345"/>
    </source>
</evidence>
<sequence>MTIPPPTVIPVHRTDVPAPRSGQSVVVAEIETMNSNQIPNHQTS</sequence>
<dbReference type="AlphaFoldDB" id="A0A6G9D4F2"/>
<proteinExistence type="predicted"/>
<keyword evidence="2" id="KW-0614">Plasmid</keyword>
<accession>A0A6G9D4F2</accession>
<reference evidence="2 3" key="1">
    <citation type="submission" date="2020-03" db="EMBL/GenBank/DDBJ databases">
        <title>Screen low temperature-resistant strains for efficient degradation of petroleum hydrocarbons under the low temperature.</title>
        <authorList>
            <person name="Wang Y."/>
            <person name="Chen J."/>
        </authorList>
    </citation>
    <scope>NUCLEOTIDE SEQUENCE [LARGE SCALE GENOMIC DNA]</scope>
    <source>
        <strain evidence="2 3">KB1</strain>
        <plasmid evidence="2 3">plas1</plasmid>
    </source>
</reference>
<evidence type="ECO:0000256" key="1">
    <source>
        <dbReference type="SAM" id="MobiDB-lite"/>
    </source>
</evidence>
<gene>
    <name evidence="2" type="ORF">G9444_6603</name>
</gene>
<feature type="region of interest" description="Disordered" evidence="1">
    <location>
        <begin position="1"/>
        <end position="20"/>
    </location>
</feature>